<evidence type="ECO:0000313" key="9">
    <source>
        <dbReference type="EMBL" id="MBW8487215.1"/>
    </source>
</evidence>
<dbReference type="InterPro" id="IPR000515">
    <property type="entry name" value="MetI-like"/>
</dbReference>
<dbReference type="PANTHER" id="PTHR30151:SF38">
    <property type="entry name" value="ALIPHATIC SULFONATES TRANSPORT PERMEASE PROTEIN SSUC-RELATED"/>
    <property type="match status" value="1"/>
</dbReference>
<dbReference type="Gene3D" id="1.10.3720.10">
    <property type="entry name" value="MetI-like"/>
    <property type="match status" value="1"/>
</dbReference>
<dbReference type="Pfam" id="PF00528">
    <property type="entry name" value="BPD_transp_1"/>
    <property type="match status" value="1"/>
</dbReference>
<keyword evidence="2 7" id="KW-0813">Transport</keyword>
<name>A0ABS7G4R3_9ACTN</name>
<dbReference type="SUPFAM" id="SSF161098">
    <property type="entry name" value="MetI-like"/>
    <property type="match status" value="1"/>
</dbReference>
<evidence type="ECO:0000256" key="1">
    <source>
        <dbReference type="ARBA" id="ARBA00004651"/>
    </source>
</evidence>
<protein>
    <submittedName>
        <fullName evidence="9">ABC transporter permease subunit</fullName>
    </submittedName>
</protein>
<evidence type="ECO:0000256" key="3">
    <source>
        <dbReference type="ARBA" id="ARBA00022475"/>
    </source>
</evidence>
<dbReference type="RefSeq" id="WP_220170451.1">
    <property type="nucleotide sequence ID" value="NZ_JAIBOA010000031.1"/>
</dbReference>
<keyword evidence="10" id="KW-1185">Reference proteome</keyword>
<evidence type="ECO:0000259" key="8">
    <source>
        <dbReference type="PROSITE" id="PS50928"/>
    </source>
</evidence>
<feature type="transmembrane region" description="Helical" evidence="7">
    <location>
        <begin position="98"/>
        <end position="119"/>
    </location>
</feature>
<dbReference type="PANTHER" id="PTHR30151">
    <property type="entry name" value="ALKANE SULFONATE ABC TRANSPORTER-RELATED, MEMBRANE SUBUNIT"/>
    <property type="match status" value="1"/>
</dbReference>
<keyword evidence="4 7" id="KW-0812">Transmembrane</keyword>
<evidence type="ECO:0000256" key="4">
    <source>
        <dbReference type="ARBA" id="ARBA00022692"/>
    </source>
</evidence>
<dbReference type="Proteomes" id="UP000774570">
    <property type="component" value="Unassembled WGS sequence"/>
</dbReference>
<organism evidence="9 10">
    <name type="scientific">Actinomadura parmotrematis</name>
    <dbReference type="NCBI Taxonomy" id="2864039"/>
    <lineage>
        <taxon>Bacteria</taxon>
        <taxon>Bacillati</taxon>
        <taxon>Actinomycetota</taxon>
        <taxon>Actinomycetes</taxon>
        <taxon>Streptosporangiales</taxon>
        <taxon>Thermomonosporaceae</taxon>
        <taxon>Actinomadura</taxon>
    </lineage>
</organism>
<dbReference type="PROSITE" id="PS50928">
    <property type="entry name" value="ABC_TM1"/>
    <property type="match status" value="1"/>
</dbReference>
<comment type="subcellular location">
    <subcellularLocation>
        <location evidence="1 7">Cell membrane</location>
        <topology evidence="1 7">Multi-pass membrane protein</topology>
    </subcellularLocation>
</comment>
<evidence type="ECO:0000256" key="5">
    <source>
        <dbReference type="ARBA" id="ARBA00022989"/>
    </source>
</evidence>
<comment type="caution">
    <text evidence="9">The sequence shown here is derived from an EMBL/GenBank/DDBJ whole genome shotgun (WGS) entry which is preliminary data.</text>
</comment>
<gene>
    <name evidence="9" type="ORF">K1Y72_32985</name>
</gene>
<feature type="domain" description="ABC transmembrane type-1" evidence="8">
    <location>
        <begin position="57"/>
        <end position="237"/>
    </location>
</feature>
<evidence type="ECO:0000256" key="6">
    <source>
        <dbReference type="ARBA" id="ARBA00023136"/>
    </source>
</evidence>
<sequence length="254" mass="25739">MTRRFDAAGLAAPLLAVAAWELLIRARVLTFTYLPAPSAIVAAGRDLLLHGGLLGALLHTAAVTLLAWALASAAALALGTALGLSATAARFSMASVEVLRTLPAVALVPVALLVAGPTTGAETMVAAYAAAWPLVIGVAAGLRAAPRRLLDVARQFELSRTRVVLSLLLPAAAPLVLAAARLSLGISLIVVVLTEMVGTPQGLGAGIAENQTALRPDAMWVYVLLVAALGAGLNAVLLPAARRAVPSLRAGRAA</sequence>
<evidence type="ECO:0000313" key="10">
    <source>
        <dbReference type="Proteomes" id="UP000774570"/>
    </source>
</evidence>
<proteinExistence type="inferred from homology"/>
<feature type="transmembrane region" description="Helical" evidence="7">
    <location>
        <begin position="125"/>
        <end position="142"/>
    </location>
</feature>
<dbReference type="InterPro" id="IPR035906">
    <property type="entry name" value="MetI-like_sf"/>
</dbReference>
<feature type="transmembrane region" description="Helical" evidence="7">
    <location>
        <begin position="219"/>
        <end position="240"/>
    </location>
</feature>
<keyword evidence="5 7" id="KW-1133">Transmembrane helix</keyword>
<comment type="similarity">
    <text evidence="7">Belongs to the binding-protein-dependent transport system permease family.</text>
</comment>
<feature type="transmembrane region" description="Helical" evidence="7">
    <location>
        <begin position="163"/>
        <end position="193"/>
    </location>
</feature>
<evidence type="ECO:0000256" key="7">
    <source>
        <dbReference type="RuleBase" id="RU363032"/>
    </source>
</evidence>
<feature type="transmembrane region" description="Helical" evidence="7">
    <location>
        <begin position="56"/>
        <end position="86"/>
    </location>
</feature>
<accession>A0ABS7G4R3</accession>
<keyword evidence="6 7" id="KW-0472">Membrane</keyword>
<keyword evidence="3" id="KW-1003">Cell membrane</keyword>
<dbReference type="EMBL" id="JAIBOA010000031">
    <property type="protein sequence ID" value="MBW8487215.1"/>
    <property type="molecule type" value="Genomic_DNA"/>
</dbReference>
<reference evidence="9 10" key="1">
    <citation type="submission" date="2021-07" db="EMBL/GenBank/DDBJ databases">
        <title>Actinomadura sp. PM05-2 isolated from lichen.</title>
        <authorList>
            <person name="Somphong A."/>
            <person name="Phongsopitanun W."/>
            <person name="Tanasupawat S."/>
            <person name="Peongsungnone V."/>
        </authorList>
    </citation>
    <scope>NUCLEOTIDE SEQUENCE [LARGE SCALE GENOMIC DNA]</scope>
    <source>
        <strain evidence="9 10">PM05-2</strain>
    </source>
</reference>
<evidence type="ECO:0000256" key="2">
    <source>
        <dbReference type="ARBA" id="ARBA00022448"/>
    </source>
</evidence>